<evidence type="ECO:0000256" key="1">
    <source>
        <dbReference type="ARBA" id="ARBA00022729"/>
    </source>
</evidence>
<gene>
    <name evidence="3" type="ORF">RJ640_023720</name>
</gene>
<comment type="caution">
    <text evidence="3">The sequence shown here is derived from an EMBL/GenBank/DDBJ whole genome shotgun (WGS) entry which is preliminary data.</text>
</comment>
<dbReference type="PANTHER" id="PTHR31044">
    <property type="entry name" value="BETA-1,3 GLUCANASE"/>
    <property type="match status" value="1"/>
</dbReference>
<proteinExistence type="predicted"/>
<name>A0AA88S876_9ASTE</name>
<accession>A0AA88S876</accession>
<dbReference type="Proteomes" id="UP001187471">
    <property type="component" value="Unassembled WGS sequence"/>
</dbReference>
<dbReference type="SMART" id="SM00768">
    <property type="entry name" value="X8"/>
    <property type="match status" value="1"/>
</dbReference>
<dbReference type="InterPro" id="IPR012946">
    <property type="entry name" value="X8"/>
</dbReference>
<feature type="domain" description="X8" evidence="2">
    <location>
        <begin position="41"/>
        <end position="105"/>
    </location>
</feature>
<evidence type="ECO:0000259" key="2">
    <source>
        <dbReference type="SMART" id="SM00768"/>
    </source>
</evidence>
<protein>
    <recommendedName>
        <fullName evidence="2">X8 domain-containing protein</fullName>
    </recommendedName>
</protein>
<organism evidence="3 4">
    <name type="scientific">Escallonia rubra</name>
    <dbReference type="NCBI Taxonomy" id="112253"/>
    <lineage>
        <taxon>Eukaryota</taxon>
        <taxon>Viridiplantae</taxon>
        <taxon>Streptophyta</taxon>
        <taxon>Embryophyta</taxon>
        <taxon>Tracheophyta</taxon>
        <taxon>Spermatophyta</taxon>
        <taxon>Magnoliopsida</taxon>
        <taxon>eudicotyledons</taxon>
        <taxon>Gunneridae</taxon>
        <taxon>Pentapetalae</taxon>
        <taxon>asterids</taxon>
        <taxon>campanulids</taxon>
        <taxon>Escalloniales</taxon>
        <taxon>Escalloniaceae</taxon>
        <taxon>Escallonia</taxon>
    </lineage>
</organism>
<evidence type="ECO:0000313" key="4">
    <source>
        <dbReference type="Proteomes" id="UP001187471"/>
    </source>
</evidence>
<dbReference type="InterPro" id="IPR044788">
    <property type="entry name" value="X8_dom_prot"/>
</dbReference>
<dbReference type="PANTHER" id="PTHR31044:SF35">
    <property type="entry name" value="GLUCAN ENDO-1,3-BETA-GLUCOSIDASE 4-LIKE"/>
    <property type="match status" value="1"/>
</dbReference>
<dbReference type="EMBL" id="JAVXUO010000268">
    <property type="protein sequence ID" value="KAK2993836.1"/>
    <property type="molecule type" value="Genomic_DNA"/>
</dbReference>
<dbReference type="Pfam" id="PF07983">
    <property type="entry name" value="X8"/>
    <property type="match status" value="1"/>
</dbReference>
<keyword evidence="4" id="KW-1185">Reference proteome</keyword>
<dbReference type="GO" id="GO:0009506">
    <property type="term" value="C:plasmodesma"/>
    <property type="evidence" value="ECO:0007669"/>
    <property type="project" value="UniProtKB-ARBA"/>
</dbReference>
<reference evidence="3" key="1">
    <citation type="submission" date="2022-12" db="EMBL/GenBank/DDBJ databases">
        <title>Draft genome assemblies for two species of Escallonia (Escalloniales).</title>
        <authorList>
            <person name="Chanderbali A."/>
            <person name="Dervinis C."/>
            <person name="Anghel I."/>
            <person name="Soltis D."/>
            <person name="Soltis P."/>
            <person name="Zapata F."/>
        </authorList>
    </citation>
    <scope>NUCLEOTIDE SEQUENCE</scope>
    <source>
        <strain evidence="3">UCBG92.1500</strain>
        <tissue evidence="3">Leaf</tissue>
    </source>
</reference>
<evidence type="ECO:0000313" key="3">
    <source>
        <dbReference type="EMBL" id="KAK2993836.1"/>
    </source>
</evidence>
<keyword evidence="1" id="KW-0732">Signal</keyword>
<sequence>MARGEMRWKFSNSGGVNSPLIINFVKKIKNNGFFRNGQFEQWCIADEQTADADLHVALDWACGKGNANCSMIQVNQPCYLPNTVGTMLHMPSTVTIRSSSTMVQLATLMALPLPQNLIPNNSIINDDEISLGRHWDDYSHDNGDGGRSLEMAMYLRRQLDMGVSEMFSKARSPIPGYSRIDGIFRQEAYLKSWIKRVKIGKMPIKAKINVKLYEITSSPASLSRFEFGVLCDSFDAGWTMDRLNFATLGTTSLHFSWPHEMCKVR</sequence>
<dbReference type="AlphaFoldDB" id="A0AA88S876"/>